<evidence type="ECO:0000313" key="2">
    <source>
        <dbReference type="EMBL" id="GMT17045.1"/>
    </source>
</evidence>
<feature type="non-terminal residue" evidence="2">
    <location>
        <position position="1"/>
    </location>
</feature>
<evidence type="ECO:0000313" key="3">
    <source>
        <dbReference type="Proteomes" id="UP001432322"/>
    </source>
</evidence>
<dbReference type="Proteomes" id="UP001432322">
    <property type="component" value="Unassembled WGS sequence"/>
</dbReference>
<feature type="non-terminal residue" evidence="2">
    <location>
        <position position="71"/>
    </location>
</feature>
<gene>
    <name evidence="2" type="ORF">PFISCL1PPCAC_8342</name>
</gene>
<proteinExistence type="predicted"/>
<comment type="caution">
    <text evidence="2">The sequence shown here is derived from an EMBL/GenBank/DDBJ whole genome shotgun (WGS) entry which is preliminary data.</text>
</comment>
<organism evidence="2 3">
    <name type="scientific">Pristionchus fissidentatus</name>
    <dbReference type="NCBI Taxonomy" id="1538716"/>
    <lineage>
        <taxon>Eukaryota</taxon>
        <taxon>Metazoa</taxon>
        <taxon>Ecdysozoa</taxon>
        <taxon>Nematoda</taxon>
        <taxon>Chromadorea</taxon>
        <taxon>Rhabditida</taxon>
        <taxon>Rhabditina</taxon>
        <taxon>Diplogasteromorpha</taxon>
        <taxon>Diplogasteroidea</taxon>
        <taxon>Neodiplogasteridae</taxon>
        <taxon>Pristionchus</taxon>
    </lineage>
</organism>
<feature type="region of interest" description="Disordered" evidence="1">
    <location>
        <begin position="40"/>
        <end position="71"/>
    </location>
</feature>
<keyword evidence="3" id="KW-1185">Reference proteome</keyword>
<reference evidence="2" key="1">
    <citation type="submission" date="2023-10" db="EMBL/GenBank/DDBJ databases">
        <title>Genome assembly of Pristionchus species.</title>
        <authorList>
            <person name="Yoshida K."/>
            <person name="Sommer R.J."/>
        </authorList>
    </citation>
    <scope>NUCLEOTIDE SEQUENCE</scope>
    <source>
        <strain evidence="2">RS5133</strain>
    </source>
</reference>
<dbReference type="EMBL" id="BTSY01000002">
    <property type="protein sequence ID" value="GMT17045.1"/>
    <property type="molecule type" value="Genomic_DNA"/>
</dbReference>
<evidence type="ECO:0000256" key="1">
    <source>
        <dbReference type="SAM" id="MobiDB-lite"/>
    </source>
</evidence>
<name>A0AAV5VBI0_9BILA</name>
<accession>A0AAV5VBI0</accession>
<sequence>RKLDVCHEDRDEEAGLFVIGPFSGEHADRRKDGAECDALQTATDQQPGKTTPHGRRDGECGGARHNTEYGE</sequence>
<feature type="compositionally biased region" description="Polar residues" evidence="1">
    <location>
        <begin position="40"/>
        <end position="49"/>
    </location>
</feature>
<protein>
    <submittedName>
        <fullName evidence="2">Uncharacterized protein</fullName>
    </submittedName>
</protein>
<dbReference type="AlphaFoldDB" id="A0AAV5VBI0"/>